<dbReference type="GeneID" id="28977118"/>
<name>A0A194S9N6_RHOGW</name>
<evidence type="ECO:0000256" key="1">
    <source>
        <dbReference type="SAM" id="MobiDB-lite"/>
    </source>
</evidence>
<feature type="non-terminal residue" evidence="2">
    <location>
        <position position="112"/>
    </location>
</feature>
<dbReference type="AlphaFoldDB" id="A0A194S9N6"/>
<feature type="compositionally biased region" description="Acidic residues" evidence="1">
    <location>
        <begin position="98"/>
        <end position="112"/>
    </location>
</feature>
<dbReference type="Proteomes" id="UP000053890">
    <property type="component" value="Unassembled WGS sequence"/>
</dbReference>
<evidence type="ECO:0000313" key="2">
    <source>
        <dbReference type="EMBL" id="KPV76111.1"/>
    </source>
</evidence>
<feature type="compositionally biased region" description="Basic residues" evidence="1">
    <location>
        <begin position="14"/>
        <end position="26"/>
    </location>
</feature>
<evidence type="ECO:0000313" key="3">
    <source>
        <dbReference type="Proteomes" id="UP000053890"/>
    </source>
</evidence>
<proteinExistence type="predicted"/>
<feature type="compositionally biased region" description="Basic residues" evidence="1">
    <location>
        <begin position="76"/>
        <end position="90"/>
    </location>
</feature>
<feature type="non-terminal residue" evidence="2">
    <location>
        <position position="1"/>
    </location>
</feature>
<accession>A0A194S9N6</accession>
<feature type="region of interest" description="Disordered" evidence="1">
    <location>
        <begin position="1"/>
        <end position="112"/>
    </location>
</feature>
<dbReference type="RefSeq" id="XP_018272160.1">
    <property type="nucleotide sequence ID" value="XM_018416670.1"/>
</dbReference>
<organism evidence="2 3">
    <name type="scientific">Rhodotorula graminis (strain WP1)</name>
    <dbReference type="NCBI Taxonomy" id="578459"/>
    <lineage>
        <taxon>Eukaryota</taxon>
        <taxon>Fungi</taxon>
        <taxon>Dikarya</taxon>
        <taxon>Basidiomycota</taxon>
        <taxon>Pucciniomycotina</taxon>
        <taxon>Microbotryomycetes</taxon>
        <taxon>Sporidiobolales</taxon>
        <taxon>Sporidiobolaceae</taxon>
        <taxon>Rhodotorula</taxon>
    </lineage>
</organism>
<dbReference type="EMBL" id="KQ474077">
    <property type="protein sequence ID" value="KPV76111.1"/>
    <property type="molecule type" value="Genomic_DNA"/>
</dbReference>
<reference evidence="2 3" key="1">
    <citation type="journal article" date="2015" name="Front. Microbiol.">
        <title>Genome sequence of the plant growth promoting endophytic yeast Rhodotorula graminis WP1.</title>
        <authorList>
            <person name="Firrincieli A."/>
            <person name="Otillar R."/>
            <person name="Salamov A."/>
            <person name="Schmutz J."/>
            <person name="Khan Z."/>
            <person name="Redman R.S."/>
            <person name="Fleck N.D."/>
            <person name="Lindquist E."/>
            <person name="Grigoriev I.V."/>
            <person name="Doty S.L."/>
        </authorList>
    </citation>
    <scope>NUCLEOTIDE SEQUENCE [LARGE SCALE GENOMIC DNA]</scope>
    <source>
        <strain evidence="2 3">WP1</strain>
    </source>
</reference>
<gene>
    <name evidence="2" type="ORF">RHOBADRAFT_53098</name>
</gene>
<protein>
    <submittedName>
        <fullName evidence="2">Uncharacterized protein</fullName>
    </submittedName>
</protein>
<keyword evidence="3" id="KW-1185">Reference proteome</keyword>
<sequence>PARAVQVHPLRLCSSRHHAPLRRPRLVRTLGRSPPRRLPQGGHQAGRASTRHGRAQGRARPLEGRAPRAQGPQGLGRHHRPHPRRRRRAAPHLSPLDEHDDDHADEEEEEEE</sequence>